<name>A0A845DY44_9BACI</name>
<keyword evidence="2" id="KW-0521">NADP</keyword>
<dbReference type="PANTHER" id="PTHR38011">
    <property type="entry name" value="DIHYDROFOLATE REDUCTASE FAMILY PROTEIN (AFU_ORTHOLOGUE AFUA_8G06820)"/>
    <property type="match status" value="1"/>
</dbReference>
<accession>A0A845DY44</accession>
<gene>
    <name evidence="5" type="ORF">GLV98_01755</name>
</gene>
<dbReference type="SUPFAM" id="SSF53597">
    <property type="entry name" value="Dihydrofolate reductase-like"/>
    <property type="match status" value="1"/>
</dbReference>
<sequence>MVLKKPYVVLNVFSSIDGKITTAPNRDVAEWTATGIDGEAHEVTHQLYDELDCDGLVSGSESLIVWSANGVKLEKPVYEPKKSKAYIVFDGRGRIDWYQTEGLLVVTREDVSEKYIQQLEEKGITYISAGSGAHIDLPLALHKLYELGYRRLGLAGGGVINGAFLRQGLIDEISLVMAPLAIGGTTTPSIFDSEDLKELNDATRLELKNMKTVGKGSVWLHYKVKQRNK</sequence>
<dbReference type="GO" id="GO:0008703">
    <property type="term" value="F:5-amino-6-(5-phosphoribosylamino)uracil reductase activity"/>
    <property type="evidence" value="ECO:0007669"/>
    <property type="project" value="InterPro"/>
</dbReference>
<dbReference type="GO" id="GO:0009231">
    <property type="term" value="P:riboflavin biosynthetic process"/>
    <property type="evidence" value="ECO:0007669"/>
    <property type="project" value="InterPro"/>
</dbReference>
<dbReference type="InterPro" id="IPR050765">
    <property type="entry name" value="Riboflavin_Biosynth_HTPR"/>
</dbReference>
<reference evidence="5 6" key="1">
    <citation type="submission" date="2019-11" db="EMBL/GenBank/DDBJ databases">
        <title>Genome sequences of 17 halophilic strains isolated from different environments.</title>
        <authorList>
            <person name="Furrow R.E."/>
        </authorList>
    </citation>
    <scope>NUCLEOTIDE SEQUENCE [LARGE SCALE GENOMIC DNA]</scope>
    <source>
        <strain evidence="5 6">22505_10_Sand</strain>
    </source>
</reference>
<evidence type="ECO:0000313" key="6">
    <source>
        <dbReference type="Proteomes" id="UP000447393"/>
    </source>
</evidence>
<dbReference type="Gene3D" id="3.40.430.10">
    <property type="entry name" value="Dihydrofolate Reductase, subunit A"/>
    <property type="match status" value="1"/>
</dbReference>
<evidence type="ECO:0000313" key="5">
    <source>
        <dbReference type="EMBL" id="MYL48184.1"/>
    </source>
</evidence>
<dbReference type="AlphaFoldDB" id="A0A845DY44"/>
<dbReference type="InterPro" id="IPR024072">
    <property type="entry name" value="DHFR-like_dom_sf"/>
</dbReference>
<dbReference type="InterPro" id="IPR002734">
    <property type="entry name" value="RibDG_C"/>
</dbReference>
<evidence type="ECO:0000256" key="3">
    <source>
        <dbReference type="ARBA" id="ARBA00023002"/>
    </source>
</evidence>
<keyword evidence="3" id="KW-0560">Oxidoreductase</keyword>
<comment type="caution">
    <text evidence="5">The sequence shown here is derived from an EMBL/GenBank/DDBJ whole genome shotgun (WGS) entry which is preliminary data.</text>
</comment>
<comment type="pathway">
    <text evidence="1">Cofactor biosynthesis; riboflavin biosynthesis.</text>
</comment>
<proteinExistence type="predicted"/>
<dbReference type="Pfam" id="PF01872">
    <property type="entry name" value="RibD_C"/>
    <property type="match status" value="1"/>
</dbReference>
<evidence type="ECO:0000256" key="1">
    <source>
        <dbReference type="ARBA" id="ARBA00005104"/>
    </source>
</evidence>
<dbReference type="PANTHER" id="PTHR38011:SF7">
    <property type="entry name" value="2,5-DIAMINO-6-RIBOSYLAMINO-4(3H)-PYRIMIDINONE 5'-PHOSPHATE REDUCTASE"/>
    <property type="match status" value="1"/>
</dbReference>
<organism evidence="5 6">
    <name type="scientific">Halobacillus litoralis</name>
    <dbReference type="NCBI Taxonomy" id="45668"/>
    <lineage>
        <taxon>Bacteria</taxon>
        <taxon>Bacillati</taxon>
        <taxon>Bacillota</taxon>
        <taxon>Bacilli</taxon>
        <taxon>Bacillales</taxon>
        <taxon>Bacillaceae</taxon>
        <taxon>Halobacillus</taxon>
    </lineage>
</organism>
<protein>
    <recommendedName>
        <fullName evidence="4">Bacterial bifunctional deaminase-reductase C-terminal domain-containing protein</fullName>
    </recommendedName>
</protein>
<evidence type="ECO:0000256" key="2">
    <source>
        <dbReference type="ARBA" id="ARBA00022857"/>
    </source>
</evidence>
<feature type="domain" description="Bacterial bifunctional deaminase-reductase C-terminal" evidence="4">
    <location>
        <begin position="6"/>
        <end position="217"/>
    </location>
</feature>
<dbReference type="Proteomes" id="UP000447393">
    <property type="component" value="Unassembled WGS sequence"/>
</dbReference>
<evidence type="ECO:0000259" key="4">
    <source>
        <dbReference type="Pfam" id="PF01872"/>
    </source>
</evidence>
<dbReference type="EMBL" id="WMEZ01000001">
    <property type="protein sequence ID" value="MYL48184.1"/>
    <property type="molecule type" value="Genomic_DNA"/>
</dbReference>